<evidence type="ECO:0000313" key="3">
    <source>
        <dbReference type="Proteomes" id="UP000545507"/>
    </source>
</evidence>
<dbReference type="Pfam" id="PF12275">
    <property type="entry name" value="DUF3616"/>
    <property type="match status" value="1"/>
</dbReference>
<dbReference type="RefSeq" id="WP_177139329.1">
    <property type="nucleotide sequence ID" value="NZ_VYGV01000028.1"/>
</dbReference>
<dbReference type="InterPro" id="IPR022060">
    <property type="entry name" value="DUF3616"/>
</dbReference>
<organism evidence="2 3">
    <name type="scientific">Hydrogenophaga aromaticivorans</name>
    <dbReference type="NCBI Taxonomy" id="2610898"/>
    <lineage>
        <taxon>Bacteria</taxon>
        <taxon>Pseudomonadati</taxon>
        <taxon>Pseudomonadota</taxon>
        <taxon>Betaproteobacteria</taxon>
        <taxon>Burkholderiales</taxon>
        <taxon>Comamonadaceae</taxon>
        <taxon>Hydrogenophaga</taxon>
    </lineage>
</organism>
<dbReference type="Proteomes" id="UP000545507">
    <property type="component" value="Unassembled WGS sequence"/>
</dbReference>
<dbReference type="AlphaFoldDB" id="A0A7Y8H1X8"/>
<accession>A0A7Y8H1X8</accession>
<evidence type="ECO:0000259" key="1">
    <source>
        <dbReference type="Pfam" id="PF12275"/>
    </source>
</evidence>
<keyword evidence="3" id="KW-1185">Reference proteome</keyword>
<feature type="domain" description="DUF3616" evidence="1">
    <location>
        <begin position="148"/>
        <end position="253"/>
    </location>
</feature>
<dbReference type="SUPFAM" id="SSF101898">
    <property type="entry name" value="NHL repeat"/>
    <property type="match status" value="1"/>
</dbReference>
<dbReference type="EMBL" id="VYGV01000028">
    <property type="protein sequence ID" value="NWF48593.1"/>
    <property type="molecule type" value="Genomic_DNA"/>
</dbReference>
<proteinExistence type="predicted"/>
<protein>
    <submittedName>
        <fullName evidence="2">DUF3616 domain-containing protein</fullName>
    </submittedName>
</protein>
<sequence length="307" mass="32736">MTHKPTTAFQPLTGIFEPSAIVQLPDGRFLVVEDEKSRPLSLVTLGADGGVESTALTAGLFQMFSEFWKLDDLEGLTIDRAGLVYAITSHSRDDDGGKKKSRERLVRFRVEGARVADAKIVDGLKQALVKQHPVLAAAAEVRDVKGGGGLNIEALEMSPDQKRLLIGFRSPLRDGRALIASVVNPTALFESDEAPRIAPELEELDLGGQGIRGLSYVPALGAYLVIGGPVSRERASFDLWRWSGEPGAPAHRVTVPGLGGIEKAEGVSPAVVGGLERIVIVSDDGDRDAGHFAGYLLLDPTQLQTAS</sequence>
<gene>
    <name evidence="2" type="ORF">F3K02_25525</name>
</gene>
<evidence type="ECO:0000313" key="2">
    <source>
        <dbReference type="EMBL" id="NWF48593.1"/>
    </source>
</evidence>
<reference evidence="2 3" key="1">
    <citation type="submission" date="2019-09" db="EMBL/GenBank/DDBJ databases">
        <title>Hydrogenophaga aromatica sp. nov., isolated from a para-xylene-degrading enrichment culture.</title>
        <authorList>
            <person name="Tancsics A."/>
            <person name="Banerjee S."/>
        </authorList>
    </citation>
    <scope>NUCLEOTIDE SEQUENCE [LARGE SCALE GENOMIC DNA]</scope>
    <source>
        <strain evidence="2 3">D2P1</strain>
    </source>
</reference>
<comment type="caution">
    <text evidence="2">The sequence shown here is derived from an EMBL/GenBank/DDBJ whole genome shotgun (WGS) entry which is preliminary data.</text>
</comment>
<name>A0A7Y8H1X8_9BURK</name>